<dbReference type="STRING" id="945553.A0A0D2NLB3"/>
<sequence>KEENDAIESAIDEWMASTLAKAAELADRFDKKPRYFLDHFFLGGQKLIYKQSVTNSFNAFKSVKAAELHAEGEKENTIEIQQQYKSEYDTLTVEQCAEYVAEFEAMKDNNTHA</sequence>
<name>A0A0D2NLB3_HYPSF</name>
<keyword evidence="2" id="KW-1185">Reference proteome</keyword>
<evidence type="ECO:0000313" key="2">
    <source>
        <dbReference type="Proteomes" id="UP000054270"/>
    </source>
</evidence>
<dbReference type="AlphaFoldDB" id="A0A0D2NLB3"/>
<dbReference type="OMA" id="SAIDEWM"/>
<gene>
    <name evidence="1" type="ORF">HYPSUDRAFT_143463</name>
</gene>
<proteinExistence type="predicted"/>
<dbReference type="OrthoDB" id="3050809at2759"/>
<evidence type="ECO:0000313" key="1">
    <source>
        <dbReference type="EMBL" id="KJA19639.1"/>
    </source>
</evidence>
<organism evidence="1 2">
    <name type="scientific">Hypholoma sublateritium (strain FD-334 SS-4)</name>
    <dbReference type="NCBI Taxonomy" id="945553"/>
    <lineage>
        <taxon>Eukaryota</taxon>
        <taxon>Fungi</taxon>
        <taxon>Dikarya</taxon>
        <taxon>Basidiomycota</taxon>
        <taxon>Agaricomycotina</taxon>
        <taxon>Agaricomycetes</taxon>
        <taxon>Agaricomycetidae</taxon>
        <taxon>Agaricales</taxon>
        <taxon>Agaricineae</taxon>
        <taxon>Strophariaceae</taxon>
        <taxon>Hypholoma</taxon>
    </lineage>
</organism>
<dbReference type="Proteomes" id="UP000054270">
    <property type="component" value="Unassembled WGS sequence"/>
</dbReference>
<dbReference type="EMBL" id="KN817575">
    <property type="protein sequence ID" value="KJA19639.1"/>
    <property type="molecule type" value="Genomic_DNA"/>
</dbReference>
<accession>A0A0D2NLB3</accession>
<protein>
    <submittedName>
        <fullName evidence="1">Uncharacterized protein</fullName>
    </submittedName>
</protein>
<feature type="non-terminal residue" evidence="1">
    <location>
        <position position="1"/>
    </location>
</feature>
<reference evidence="2" key="1">
    <citation type="submission" date="2014-04" db="EMBL/GenBank/DDBJ databases">
        <title>Evolutionary Origins and Diversification of the Mycorrhizal Mutualists.</title>
        <authorList>
            <consortium name="DOE Joint Genome Institute"/>
            <consortium name="Mycorrhizal Genomics Consortium"/>
            <person name="Kohler A."/>
            <person name="Kuo A."/>
            <person name="Nagy L.G."/>
            <person name="Floudas D."/>
            <person name="Copeland A."/>
            <person name="Barry K.W."/>
            <person name="Cichocki N."/>
            <person name="Veneault-Fourrey C."/>
            <person name="LaButti K."/>
            <person name="Lindquist E.A."/>
            <person name="Lipzen A."/>
            <person name="Lundell T."/>
            <person name="Morin E."/>
            <person name="Murat C."/>
            <person name="Riley R."/>
            <person name="Ohm R."/>
            <person name="Sun H."/>
            <person name="Tunlid A."/>
            <person name="Henrissat B."/>
            <person name="Grigoriev I.V."/>
            <person name="Hibbett D.S."/>
            <person name="Martin F."/>
        </authorList>
    </citation>
    <scope>NUCLEOTIDE SEQUENCE [LARGE SCALE GENOMIC DNA]</scope>
    <source>
        <strain evidence="2">FD-334 SS-4</strain>
    </source>
</reference>